<feature type="chain" id="PRO_5039444801" description="1,4-beta-xylanase" evidence="1">
    <location>
        <begin position="28"/>
        <end position="379"/>
    </location>
</feature>
<dbReference type="InterPro" id="IPR017853">
    <property type="entry name" value="GH"/>
</dbReference>
<gene>
    <name evidence="2" type="ORF">MSEDJ_16790</name>
</gene>
<proteinExistence type="predicted"/>
<protein>
    <recommendedName>
        <fullName evidence="4">1,4-beta-xylanase</fullName>
    </recommendedName>
</protein>
<evidence type="ECO:0000256" key="1">
    <source>
        <dbReference type="SAM" id="SignalP"/>
    </source>
</evidence>
<dbReference type="Gene3D" id="3.20.20.80">
    <property type="entry name" value="Glycosidases"/>
    <property type="match status" value="1"/>
</dbReference>
<sequence>MHRRTALKLPLLVAAGAALTRVPTATAAAATRWPADRANTWYQAQGWLVGANYVPVTASNQIEMWQAGTYDPRRIDGELQVARQVGMNTVRVFLHDQLWAQDRAGFLRRIQQFTTIAANRGIKPLFVFFDSCWDPHPKLGPQRAPTPGVHNSGWVQSPGADLIDDPAYLPVLRDYVTGVIGAFRGDARILGWDLWNEPDNPAKQYKSVERADKVQVVGKLLPQVFEWARSVDPVQPLTSGVWQGTWKDPGKRSAIASFQLDNSDVITFHSYGTPAEFDARIDELAPLGRPMICTEYLARAEGSTVEGILPIAKKRGVGVYNWGLIAGRTQTYLPWDSWDRPYDGPPKTWFHDLIQPDGRAYRPSEIQTIQKMTATVPPA</sequence>
<dbReference type="EMBL" id="AP022588">
    <property type="protein sequence ID" value="BBY27583.1"/>
    <property type="molecule type" value="Genomic_DNA"/>
</dbReference>
<dbReference type="Proteomes" id="UP000467193">
    <property type="component" value="Chromosome"/>
</dbReference>
<name>A0A7I7QMK9_9MYCO</name>
<evidence type="ECO:0000313" key="3">
    <source>
        <dbReference type="Proteomes" id="UP000467193"/>
    </source>
</evidence>
<dbReference type="SUPFAM" id="SSF51445">
    <property type="entry name" value="(Trans)glycosidases"/>
    <property type="match status" value="1"/>
</dbReference>
<dbReference type="RefSeq" id="WP_163796453.1">
    <property type="nucleotide sequence ID" value="NZ_AP022588.1"/>
</dbReference>
<feature type="signal peptide" evidence="1">
    <location>
        <begin position="1"/>
        <end position="27"/>
    </location>
</feature>
<accession>A0A7I7QMK9</accession>
<keyword evidence="1" id="KW-0732">Signal</keyword>
<keyword evidence="3" id="KW-1185">Reference proteome</keyword>
<dbReference type="AlphaFoldDB" id="A0A7I7QMK9"/>
<dbReference type="KEGG" id="msei:MSEDJ_16790"/>
<evidence type="ECO:0008006" key="4">
    <source>
        <dbReference type="Google" id="ProtNLM"/>
    </source>
</evidence>
<evidence type="ECO:0000313" key="2">
    <source>
        <dbReference type="EMBL" id="BBY27583.1"/>
    </source>
</evidence>
<reference evidence="2 3" key="1">
    <citation type="journal article" date="2019" name="Emerg. Microbes Infect.">
        <title>Comprehensive subspecies identification of 175 nontuberculous mycobacteria species based on 7547 genomic profiles.</title>
        <authorList>
            <person name="Matsumoto Y."/>
            <person name="Kinjo T."/>
            <person name="Motooka D."/>
            <person name="Nabeya D."/>
            <person name="Jung N."/>
            <person name="Uechi K."/>
            <person name="Horii T."/>
            <person name="Iida T."/>
            <person name="Fujita J."/>
            <person name="Nakamura S."/>
        </authorList>
    </citation>
    <scope>NUCLEOTIDE SEQUENCE [LARGE SCALE GENOMIC DNA]</scope>
    <source>
        <strain evidence="2 3">JCM 17899</strain>
    </source>
</reference>
<organism evidence="2 3">
    <name type="scientific">Mycolicibacterium sediminis</name>
    <dbReference type="NCBI Taxonomy" id="1286180"/>
    <lineage>
        <taxon>Bacteria</taxon>
        <taxon>Bacillati</taxon>
        <taxon>Actinomycetota</taxon>
        <taxon>Actinomycetes</taxon>
        <taxon>Mycobacteriales</taxon>
        <taxon>Mycobacteriaceae</taxon>
        <taxon>Mycolicibacterium</taxon>
    </lineage>
</organism>